<dbReference type="SUPFAM" id="SSF48264">
    <property type="entry name" value="Cytochrome P450"/>
    <property type="match status" value="1"/>
</dbReference>
<evidence type="ECO:0000313" key="13">
    <source>
        <dbReference type="EMBL" id="KAK8985413.1"/>
    </source>
</evidence>
<evidence type="ECO:0000256" key="8">
    <source>
        <dbReference type="ARBA" id="ARBA00023002"/>
    </source>
</evidence>
<keyword evidence="7 12" id="KW-1133">Transmembrane helix</keyword>
<comment type="cofactor">
    <cofactor evidence="1">
        <name>heme</name>
        <dbReference type="ChEBI" id="CHEBI:30413"/>
    </cofactor>
</comment>
<keyword evidence="10" id="KW-0503">Monooxygenase</keyword>
<comment type="subcellular location">
    <subcellularLocation>
        <location evidence="2">Membrane</location>
        <topology evidence="2">Single-pass membrane protein</topology>
    </subcellularLocation>
</comment>
<evidence type="ECO:0000313" key="14">
    <source>
        <dbReference type="Proteomes" id="UP001396334"/>
    </source>
</evidence>
<dbReference type="Pfam" id="PF00067">
    <property type="entry name" value="p450"/>
    <property type="match status" value="1"/>
</dbReference>
<keyword evidence="11 12" id="KW-0472">Membrane</keyword>
<dbReference type="EMBL" id="JBBPBN010000069">
    <property type="protein sequence ID" value="KAK8985413.1"/>
    <property type="molecule type" value="Genomic_DNA"/>
</dbReference>
<evidence type="ECO:0000256" key="9">
    <source>
        <dbReference type="ARBA" id="ARBA00023004"/>
    </source>
</evidence>
<keyword evidence="8" id="KW-0560">Oxidoreductase</keyword>
<dbReference type="InterPro" id="IPR001128">
    <property type="entry name" value="Cyt_P450"/>
</dbReference>
<evidence type="ECO:0000256" key="10">
    <source>
        <dbReference type="ARBA" id="ARBA00023033"/>
    </source>
</evidence>
<accession>A0ABR2PAT8</accession>
<dbReference type="InterPro" id="IPR002401">
    <property type="entry name" value="Cyt_P450_E_grp-I"/>
</dbReference>
<evidence type="ECO:0000256" key="4">
    <source>
        <dbReference type="ARBA" id="ARBA00022617"/>
    </source>
</evidence>
<evidence type="ECO:0000256" key="2">
    <source>
        <dbReference type="ARBA" id="ARBA00004167"/>
    </source>
</evidence>
<feature type="transmembrane region" description="Helical" evidence="12">
    <location>
        <begin position="209"/>
        <end position="232"/>
    </location>
</feature>
<reference evidence="13 14" key="1">
    <citation type="journal article" date="2024" name="G3 (Bethesda)">
        <title>Genome assembly of Hibiscus sabdariffa L. provides insights into metabolisms of medicinal natural products.</title>
        <authorList>
            <person name="Kim T."/>
        </authorList>
    </citation>
    <scope>NUCLEOTIDE SEQUENCE [LARGE SCALE GENOMIC DNA]</scope>
    <source>
        <strain evidence="13">TK-2024</strain>
        <tissue evidence="13">Old leaves</tissue>
    </source>
</reference>
<comment type="similarity">
    <text evidence="3">Belongs to the cytochrome P450 family.</text>
</comment>
<protein>
    <recommendedName>
        <fullName evidence="15">Cytochrome P450</fullName>
    </recommendedName>
</protein>
<evidence type="ECO:0000256" key="12">
    <source>
        <dbReference type="SAM" id="Phobius"/>
    </source>
</evidence>
<name>A0ABR2PAT8_9ROSI</name>
<keyword evidence="4" id="KW-0349">Heme</keyword>
<proteinExistence type="inferred from homology"/>
<dbReference type="Proteomes" id="UP001396334">
    <property type="component" value="Unassembled WGS sequence"/>
</dbReference>
<gene>
    <name evidence="13" type="ORF">V6N11_068670</name>
</gene>
<evidence type="ECO:0000256" key="11">
    <source>
        <dbReference type="ARBA" id="ARBA00023136"/>
    </source>
</evidence>
<keyword evidence="6" id="KW-0479">Metal-binding</keyword>
<dbReference type="InterPro" id="IPR036396">
    <property type="entry name" value="Cyt_P450_sf"/>
</dbReference>
<dbReference type="PANTHER" id="PTHR47955:SF22">
    <property type="entry name" value="CYTOCHROME P450 83B1-LIKE"/>
    <property type="match status" value="1"/>
</dbReference>
<keyword evidence="14" id="KW-1185">Reference proteome</keyword>
<evidence type="ECO:0000256" key="6">
    <source>
        <dbReference type="ARBA" id="ARBA00022723"/>
    </source>
</evidence>
<organism evidence="13 14">
    <name type="scientific">Hibiscus sabdariffa</name>
    <name type="common">roselle</name>
    <dbReference type="NCBI Taxonomy" id="183260"/>
    <lineage>
        <taxon>Eukaryota</taxon>
        <taxon>Viridiplantae</taxon>
        <taxon>Streptophyta</taxon>
        <taxon>Embryophyta</taxon>
        <taxon>Tracheophyta</taxon>
        <taxon>Spermatophyta</taxon>
        <taxon>Magnoliopsida</taxon>
        <taxon>eudicotyledons</taxon>
        <taxon>Gunneridae</taxon>
        <taxon>Pentapetalae</taxon>
        <taxon>rosids</taxon>
        <taxon>malvids</taxon>
        <taxon>Malvales</taxon>
        <taxon>Malvaceae</taxon>
        <taxon>Malvoideae</taxon>
        <taxon>Hibiscus</taxon>
    </lineage>
</organism>
<evidence type="ECO:0000256" key="5">
    <source>
        <dbReference type="ARBA" id="ARBA00022692"/>
    </source>
</evidence>
<sequence length="360" mass="41776">MAKEVLKTHDLDFCSRPDQLAARRLSYSSIDVGFSPYNDYRREMKKLCVVHLFSRVQQYRPIQEDEVARLMEKIGQLSLDSKPVNLSEAMMRLSSTYICRVDFSKRYAEEGAERNRFHGMFKESEVLLTSFCFSNYFPLMGWVNRLTGFHNRLQKTFEELDIFYQELIDEHLDPNRPKLDEKDIIDVLLQVSKDGGFSFDLTIDHIKAILMNMLLAGIDTSAATLIWVMTFLMKNPKCLKRTQDEVRDLIGKKGGTETSTATVTCVMSFPMKNPKFLKRTQNEVRNLMGEKEEETLKFGKILRSFILKDSLVAPSTSKDNTLSSYHLVREEGHVLECAWELQQWSLPLLIFFTSLIRKCQ</sequence>
<evidence type="ECO:0000256" key="3">
    <source>
        <dbReference type="ARBA" id="ARBA00010617"/>
    </source>
</evidence>
<keyword evidence="5 12" id="KW-0812">Transmembrane</keyword>
<evidence type="ECO:0000256" key="1">
    <source>
        <dbReference type="ARBA" id="ARBA00001971"/>
    </source>
</evidence>
<evidence type="ECO:0008006" key="15">
    <source>
        <dbReference type="Google" id="ProtNLM"/>
    </source>
</evidence>
<keyword evidence="9" id="KW-0408">Iron</keyword>
<evidence type="ECO:0000256" key="7">
    <source>
        <dbReference type="ARBA" id="ARBA00022989"/>
    </source>
</evidence>
<dbReference type="PANTHER" id="PTHR47955">
    <property type="entry name" value="CYTOCHROME P450 FAMILY 71 PROTEIN"/>
    <property type="match status" value="1"/>
</dbReference>
<dbReference type="PRINTS" id="PR00463">
    <property type="entry name" value="EP450I"/>
</dbReference>
<comment type="caution">
    <text evidence="13">The sequence shown here is derived from an EMBL/GenBank/DDBJ whole genome shotgun (WGS) entry which is preliminary data.</text>
</comment>
<dbReference type="Gene3D" id="1.10.630.10">
    <property type="entry name" value="Cytochrome P450"/>
    <property type="match status" value="1"/>
</dbReference>